<dbReference type="GeneID" id="111836266"/>
<dbReference type="PROSITE" id="PS51323">
    <property type="entry name" value="IGFBP_N_2"/>
    <property type="match status" value="1"/>
</dbReference>
<dbReference type="InterPro" id="IPR036383">
    <property type="entry name" value="TSP1_rpt_sf"/>
</dbReference>
<feature type="signal peptide" evidence="7">
    <location>
        <begin position="1"/>
        <end position="29"/>
    </location>
</feature>
<evidence type="ECO:0000256" key="2">
    <source>
        <dbReference type="ARBA" id="ARBA00008125"/>
    </source>
</evidence>
<dbReference type="GO" id="GO:0051240">
    <property type="term" value="P:positive regulation of multicellular organismal process"/>
    <property type="evidence" value="ECO:0007669"/>
    <property type="project" value="UniProtKB-ARBA"/>
</dbReference>
<dbReference type="PROSITE" id="PS50184">
    <property type="entry name" value="VWFC_2"/>
    <property type="match status" value="1"/>
</dbReference>
<dbReference type="Proteomes" id="UP000261540">
    <property type="component" value="Unplaced"/>
</dbReference>
<evidence type="ECO:0000256" key="3">
    <source>
        <dbReference type="ARBA" id="ARBA00022525"/>
    </source>
</evidence>
<evidence type="ECO:0000256" key="7">
    <source>
        <dbReference type="SAM" id="SignalP"/>
    </source>
</evidence>
<evidence type="ECO:0000256" key="4">
    <source>
        <dbReference type="ARBA" id="ARBA00022729"/>
    </source>
</evidence>
<proteinExistence type="inferred from homology"/>
<dbReference type="PANTHER" id="PTHR11348">
    <property type="entry name" value="CONNECTIVE TISSUE GROWTH FACTOR-RELATED"/>
    <property type="match status" value="1"/>
</dbReference>
<dbReference type="PANTHER" id="PTHR11348:SF33">
    <property type="entry name" value="CELLULAR COMMUNICATION NETWORK FACTOR 1, LIKE 1 PRECURSOR-RELATED"/>
    <property type="match status" value="1"/>
</dbReference>
<evidence type="ECO:0000259" key="9">
    <source>
        <dbReference type="PROSITE" id="PS50184"/>
    </source>
</evidence>
<dbReference type="SUPFAM" id="SSF57184">
    <property type="entry name" value="Growth factor receptor domain"/>
    <property type="match status" value="1"/>
</dbReference>
<dbReference type="InterPro" id="IPR043973">
    <property type="entry name" value="TSP1_CCN"/>
</dbReference>
<comment type="similarity">
    <text evidence="2">Belongs to the CCN family.</text>
</comment>
<evidence type="ECO:0000259" key="10">
    <source>
        <dbReference type="PROSITE" id="PS51323"/>
    </source>
</evidence>
<feature type="domain" description="IGFBP N-terminal" evidence="10">
    <location>
        <begin position="27"/>
        <end position="99"/>
    </location>
</feature>
<dbReference type="InterPro" id="IPR001007">
    <property type="entry name" value="VWF_dom"/>
</dbReference>
<dbReference type="AlphaFoldDB" id="A0A3B3R0G9"/>
<dbReference type="GO" id="GO:0005615">
    <property type="term" value="C:extracellular space"/>
    <property type="evidence" value="ECO:0007669"/>
    <property type="project" value="TreeGrafter"/>
</dbReference>
<dbReference type="PROSITE" id="PS50092">
    <property type="entry name" value="TSP1"/>
    <property type="match status" value="1"/>
</dbReference>
<dbReference type="GO" id="GO:0005178">
    <property type="term" value="F:integrin binding"/>
    <property type="evidence" value="ECO:0007669"/>
    <property type="project" value="TreeGrafter"/>
</dbReference>
<dbReference type="GO" id="GO:0008201">
    <property type="term" value="F:heparin binding"/>
    <property type="evidence" value="ECO:0007669"/>
    <property type="project" value="TreeGrafter"/>
</dbReference>
<dbReference type="InterPro" id="IPR050941">
    <property type="entry name" value="CCN"/>
</dbReference>
<dbReference type="FunFam" id="2.10.70.10:FF:000015">
    <property type="entry name" value="CYR61 isoform 1"/>
    <property type="match status" value="1"/>
</dbReference>
<dbReference type="SMART" id="SM00214">
    <property type="entry name" value="VWC"/>
    <property type="match status" value="1"/>
</dbReference>
<accession>A0A3B3R0G9</accession>
<reference evidence="11" key="2">
    <citation type="submission" date="2025-09" db="UniProtKB">
        <authorList>
            <consortium name="Ensembl"/>
        </authorList>
    </citation>
    <scope>IDENTIFICATION</scope>
</reference>
<dbReference type="GO" id="GO:0031012">
    <property type="term" value="C:extracellular matrix"/>
    <property type="evidence" value="ECO:0007669"/>
    <property type="project" value="TreeGrafter"/>
</dbReference>
<dbReference type="InterPro" id="IPR000884">
    <property type="entry name" value="TSP1_rpt"/>
</dbReference>
<keyword evidence="5" id="KW-1015">Disulfide bond</keyword>
<comment type="caution">
    <text evidence="6">Lacks conserved residue(s) required for the propagation of feature annotation.</text>
</comment>
<feature type="chain" id="PRO_5017398244" evidence="7">
    <location>
        <begin position="30"/>
        <end position="379"/>
    </location>
</feature>
<dbReference type="Pfam" id="PF19035">
    <property type="entry name" value="TSP1_CCN"/>
    <property type="match status" value="1"/>
</dbReference>
<organism evidence="11 12">
    <name type="scientific">Paramormyrops kingsleyae</name>
    <dbReference type="NCBI Taxonomy" id="1676925"/>
    <lineage>
        <taxon>Eukaryota</taxon>
        <taxon>Metazoa</taxon>
        <taxon>Chordata</taxon>
        <taxon>Craniata</taxon>
        <taxon>Vertebrata</taxon>
        <taxon>Euteleostomi</taxon>
        <taxon>Actinopterygii</taxon>
        <taxon>Neopterygii</taxon>
        <taxon>Teleostei</taxon>
        <taxon>Osteoglossocephala</taxon>
        <taxon>Osteoglossomorpha</taxon>
        <taxon>Osteoglossiformes</taxon>
        <taxon>Mormyridae</taxon>
        <taxon>Paramormyrops</taxon>
    </lineage>
</organism>
<dbReference type="Pfam" id="PF00093">
    <property type="entry name" value="VWC"/>
    <property type="match status" value="1"/>
</dbReference>
<dbReference type="GeneTree" id="ENSGT00940000155151"/>
<dbReference type="SMART" id="SM00121">
    <property type="entry name" value="IB"/>
    <property type="match status" value="1"/>
</dbReference>
<evidence type="ECO:0000259" key="8">
    <source>
        <dbReference type="PROSITE" id="PS01225"/>
    </source>
</evidence>
<dbReference type="Ensembl" id="ENSPKIT00000023623.1">
    <property type="protein sequence ID" value="ENSPKIP00000011674.1"/>
    <property type="gene ID" value="ENSPKIG00000018660.1"/>
</dbReference>
<dbReference type="PIRSF" id="PIRSF036495">
    <property type="entry name" value="IGFBP_rP_CNN"/>
    <property type="match status" value="1"/>
</dbReference>
<protein>
    <submittedName>
        <fullName evidence="11">Cellular communication network factor 1, like 1</fullName>
    </submittedName>
</protein>
<keyword evidence="4 7" id="KW-0732">Signal</keyword>
<feature type="domain" description="CTCK" evidence="8">
    <location>
        <begin position="284"/>
        <end position="360"/>
    </location>
</feature>
<evidence type="ECO:0000313" key="11">
    <source>
        <dbReference type="Ensembl" id="ENSPKIP00000011674.1"/>
    </source>
</evidence>
<reference evidence="11" key="1">
    <citation type="submission" date="2025-08" db="UniProtKB">
        <authorList>
            <consortium name="Ensembl"/>
        </authorList>
    </citation>
    <scope>IDENTIFICATION</scope>
</reference>
<dbReference type="GO" id="GO:0030335">
    <property type="term" value="P:positive regulation of cell migration"/>
    <property type="evidence" value="ECO:0007669"/>
    <property type="project" value="TreeGrafter"/>
</dbReference>
<keyword evidence="12" id="KW-1185">Reference proteome</keyword>
<dbReference type="RefSeq" id="XP_023653142.2">
    <property type="nucleotide sequence ID" value="XM_023797374.2"/>
</dbReference>
<dbReference type="GO" id="GO:0007165">
    <property type="term" value="P:signal transduction"/>
    <property type="evidence" value="ECO:0007669"/>
    <property type="project" value="InterPro"/>
</dbReference>
<dbReference type="Gene3D" id="2.20.100.10">
    <property type="entry name" value="Thrombospondin type-1 (TSP1) repeat"/>
    <property type="match status" value="1"/>
</dbReference>
<dbReference type="Gene3D" id="2.10.70.10">
    <property type="entry name" value="Complement Module, domain 1"/>
    <property type="match status" value="1"/>
</dbReference>
<name>A0A3B3R0G9_9TELE</name>
<dbReference type="InterPro" id="IPR000867">
    <property type="entry name" value="IGFBP-like"/>
</dbReference>
<dbReference type="GO" id="GO:0007155">
    <property type="term" value="P:cell adhesion"/>
    <property type="evidence" value="ECO:0007669"/>
    <property type="project" value="TreeGrafter"/>
</dbReference>
<dbReference type="InterPro" id="IPR009030">
    <property type="entry name" value="Growth_fac_rcpt_cys_sf"/>
</dbReference>
<evidence type="ECO:0000313" key="12">
    <source>
        <dbReference type="Proteomes" id="UP000261540"/>
    </source>
</evidence>
<feature type="domain" description="VWFC" evidence="9">
    <location>
        <begin position="103"/>
        <end position="169"/>
    </location>
</feature>
<evidence type="ECO:0000256" key="5">
    <source>
        <dbReference type="ARBA" id="ARBA00023157"/>
    </source>
</evidence>
<evidence type="ECO:0000256" key="6">
    <source>
        <dbReference type="PROSITE-ProRule" id="PRU00039"/>
    </source>
</evidence>
<dbReference type="GO" id="GO:0045597">
    <property type="term" value="P:positive regulation of cell differentiation"/>
    <property type="evidence" value="ECO:0007669"/>
    <property type="project" value="TreeGrafter"/>
</dbReference>
<comment type="subcellular location">
    <subcellularLocation>
        <location evidence="1">Secreted</location>
    </subcellularLocation>
</comment>
<evidence type="ECO:0000256" key="1">
    <source>
        <dbReference type="ARBA" id="ARBA00004613"/>
    </source>
</evidence>
<dbReference type="SUPFAM" id="SSF82895">
    <property type="entry name" value="TSP-1 type 1 repeat"/>
    <property type="match status" value="1"/>
</dbReference>
<dbReference type="Pfam" id="PF00219">
    <property type="entry name" value="IGFBP"/>
    <property type="match status" value="1"/>
</dbReference>
<dbReference type="SUPFAM" id="SSF57603">
    <property type="entry name" value="FnI-like domain"/>
    <property type="match status" value="1"/>
</dbReference>
<dbReference type="InterPro" id="IPR006207">
    <property type="entry name" value="Cys_knot_C"/>
</dbReference>
<keyword evidence="3" id="KW-0964">Secreted</keyword>
<dbReference type="SMART" id="SM00209">
    <property type="entry name" value="TSP1"/>
    <property type="match status" value="1"/>
</dbReference>
<dbReference type="PROSITE" id="PS01225">
    <property type="entry name" value="CTCK_2"/>
    <property type="match status" value="1"/>
</dbReference>
<sequence>MKMFALMLGRQTCFCALILLLCTVVGVDGTCPQQCLCPPAPPACPPGVSWVLDACGCCRVCARQFNQDCGPDQPCDHIKGLRCQMGAGGDPGRGLCRAEAQGRPCEFDGRLYQHGEDFEPSCQHQCSCMDGVVGCMPLCPHRVSLPTWPCARPRLARPPGHCCEEWLCDDDNVIAEELPEAWPGAPSAPRPHPDPASNELLAPSPLEFTAGAPIQNPQSHALLASDCFPQITDWSPCSATCGMGVSSRVTNDNVACRLIKETRLCQVRPCDMELTSPLRAGRKCERTVRPRKPIRLTFAGCSTARQYRPRSCGSCEDGRCCLPSVTRTLRLHFLCPGPKSGGFTRDIMWIQQCRCDVACPGPAPSASPSLPSDIHTFDH</sequence>
<dbReference type="SMART" id="SM00041">
    <property type="entry name" value="CT"/>
    <property type="match status" value="1"/>
</dbReference>
<dbReference type="PROSITE" id="PS01208">
    <property type="entry name" value="VWFC_1"/>
    <property type="match status" value="1"/>
</dbReference>
<dbReference type="InterPro" id="IPR012395">
    <property type="entry name" value="IGFBP_CNN"/>
</dbReference>